<dbReference type="AlphaFoldDB" id="X1F840"/>
<sequence length="83" mass="9737">RAMCQQNMLVEIANGVLFERKHYENIKGEIIKFLKKNGQISIQDVHSLFGFSRKYTIPLLNYLEKEGIVRREGDIRVLTNKQD</sequence>
<feature type="domain" description="Elongation factor SelB fourth winged-helix" evidence="1">
    <location>
        <begin position="33"/>
        <end position="78"/>
    </location>
</feature>
<evidence type="ECO:0000259" key="1">
    <source>
        <dbReference type="Pfam" id="PF09107"/>
    </source>
</evidence>
<dbReference type="GO" id="GO:0003746">
    <property type="term" value="F:translation elongation factor activity"/>
    <property type="evidence" value="ECO:0007669"/>
    <property type="project" value="InterPro"/>
</dbReference>
<evidence type="ECO:0000313" key="2">
    <source>
        <dbReference type="EMBL" id="GAH41107.1"/>
    </source>
</evidence>
<dbReference type="Gene3D" id="1.10.10.10">
    <property type="entry name" value="Winged helix-like DNA-binding domain superfamily/Winged helix DNA-binding domain"/>
    <property type="match status" value="1"/>
</dbReference>
<evidence type="ECO:0000313" key="3">
    <source>
        <dbReference type="EMBL" id="GAI83902.1"/>
    </source>
</evidence>
<dbReference type="GO" id="GO:0003723">
    <property type="term" value="F:RNA binding"/>
    <property type="evidence" value="ECO:0007669"/>
    <property type="project" value="InterPro"/>
</dbReference>
<accession>X1F840</accession>
<protein>
    <recommendedName>
        <fullName evidence="1">Elongation factor SelB fourth winged-helix domain-containing protein</fullName>
    </recommendedName>
</protein>
<comment type="caution">
    <text evidence="2">The sequence shown here is derived from an EMBL/GenBank/DDBJ whole genome shotgun (WGS) entry which is preliminary data.</text>
</comment>
<dbReference type="EMBL" id="BARU01015181">
    <property type="protein sequence ID" value="GAH41107.1"/>
    <property type="molecule type" value="Genomic_DNA"/>
</dbReference>
<dbReference type="SUPFAM" id="SSF46785">
    <property type="entry name" value="Winged helix' DNA-binding domain"/>
    <property type="match status" value="1"/>
</dbReference>
<dbReference type="Pfam" id="PF09107">
    <property type="entry name" value="WHD_3rd_SelB"/>
    <property type="match status" value="1"/>
</dbReference>
<feature type="non-terminal residue" evidence="2">
    <location>
        <position position="1"/>
    </location>
</feature>
<dbReference type="EMBL" id="BARW01013821">
    <property type="protein sequence ID" value="GAI83902.1"/>
    <property type="molecule type" value="Genomic_DNA"/>
</dbReference>
<name>X1F840_9ZZZZ</name>
<dbReference type="GO" id="GO:0001514">
    <property type="term" value="P:selenocysteine incorporation"/>
    <property type="evidence" value="ECO:0007669"/>
    <property type="project" value="InterPro"/>
</dbReference>
<proteinExistence type="predicted"/>
<dbReference type="InterPro" id="IPR036388">
    <property type="entry name" value="WH-like_DNA-bd_sf"/>
</dbReference>
<dbReference type="GO" id="GO:0005737">
    <property type="term" value="C:cytoplasm"/>
    <property type="evidence" value="ECO:0007669"/>
    <property type="project" value="InterPro"/>
</dbReference>
<dbReference type="InterPro" id="IPR015191">
    <property type="entry name" value="SelB_WHD4"/>
</dbReference>
<dbReference type="InterPro" id="IPR036390">
    <property type="entry name" value="WH_DNA-bd_sf"/>
</dbReference>
<gene>
    <name evidence="2" type="ORF">S03H2_26288</name>
    <name evidence="3" type="ORF">S12H4_25029</name>
</gene>
<organism evidence="2">
    <name type="scientific">marine sediment metagenome</name>
    <dbReference type="NCBI Taxonomy" id="412755"/>
    <lineage>
        <taxon>unclassified sequences</taxon>
        <taxon>metagenomes</taxon>
        <taxon>ecological metagenomes</taxon>
    </lineage>
</organism>
<dbReference type="GO" id="GO:0005525">
    <property type="term" value="F:GTP binding"/>
    <property type="evidence" value="ECO:0007669"/>
    <property type="project" value="InterPro"/>
</dbReference>
<reference evidence="2" key="1">
    <citation type="journal article" date="2014" name="Front. Microbiol.">
        <title>High frequency of phylogenetically diverse reductive dehalogenase-homologous genes in deep subseafloor sedimentary metagenomes.</title>
        <authorList>
            <person name="Kawai M."/>
            <person name="Futagami T."/>
            <person name="Toyoda A."/>
            <person name="Takaki Y."/>
            <person name="Nishi S."/>
            <person name="Hori S."/>
            <person name="Arai W."/>
            <person name="Tsubouchi T."/>
            <person name="Morono Y."/>
            <person name="Uchiyama I."/>
            <person name="Ito T."/>
            <person name="Fujiyama A."/>
            <person name="Inagaki F."/>
            <person name="Takami H."/>
        </authorList>
    </citation>
    <scope>NUCLEOTIDE SEQUENCE</scope>
    <source>
        <strain evidence="2">Expedition CK06-06</strain>
    </source>
</reference>